<evidence type="ECO:0000313" key="1">
    <source>
        <dbReference type="EMBL" id="MCI4389190.1"/>
    </source>
</evidence>
<name>A0ACC5XF46_PANGG</name>
<comment type="caution">
    <text evidence="1">The sequence shown here is derived from an EMBL/GenBank/DDBJ whole genome shotgun (WGS) entry which is preliminary data.</text>
</comment>
<protein>
    <submittedName>
        <fullName evidence="1">Uncharacterized protein</fullName>
    </submittedName>
</protein>
<organism evidence="1 2">
    <name type="scientific">Pangasianodon gigas</name>
    <name type="common">Mekong giant catfish</name>
    <name type="synonym">Pangasius gigas</name>
    <dbReference type="NCBI Taxonomy" id="30993"/>
    <lineage>
        <taxon>Eukaryota</taxon>
        <taxon>Metazoa</taxon>
        <taxon>Chordata</taxon>
        <taxon>Craniata</taxon>
        <taxon>Vertebrata</taxon>
        <taxon>Euteleostomi</taxon>
        <taxon>Actinopterygii</taxon>
        <taxon>Neopterygii</taxon>
        <taxon>Teleostei</taxon>
        <taxon>Ostariophysi</taxon>
        <taxon>Siluriformes</taxon>
        <taxon>Pangasiidae</taxon>
        <taxon>Pangasianodon</taxon>
    </lineage>
</organism>
<sequence length="58" mass="6454">MYYLLLSFIGESPTSTSVSVPQRKKKEGREVDEDGCSDLFNPQKRHCSEDGMSNVAGE</sequence>
<reference evidence="1 2" key="1">
    <citation type="journal article" date="2022" name="bioRxiv">
        <title>An ancient truncated duplication of the anti-Mullerian hormone receptor type 2 gene is a potential conserved master sex determinant in the Pangasiidae catfish family.</title>
        <authorList>
            <person name="Wen M."/>
            <person name="Pan Q."/>
            <person name="Jouanno E."/>
            <person name="Montfort J."/>
            <person name="Zahm M."/>
            <person name="Cabau C."/>
            <person name="Klopp C."/>
            <person name="Iampietro C."/>
            <person name="Roques C."/>
            <person name="Bouchez O."/>
            <person name="Castinel A."/>
            <person name="Donnadieu C."/>
            <person name="Parrinello H."/>
            <person name="Poncet C."/>
            <person name="Belmonte E."/>
            <person name="Gautier V."/>
            <person name="Avarre J.-C."/>
            <person name="Dugue R."/>
            <person name="Gustiano R."/>
            <person name="Ha T.T.T."/>
            <person name="Campet M."/>
            <person name="Sriphairoj K."/>
            <person name="Ribolli J."/>
            <person name="de Almeida F.L."/>
            <person name="Desvignes T."/>
            <person name="Postlethwait J.H."/>
            <person name="Bucao C.F."/>
            <person name="Robinson-Rechavi M."/>
            <person name="Bobe J."/>
            <person name="Herpin A."/>
            <person name="Guiguen Y."/>
        </authorList>
    </citation>
    <scope>NUCLEOTIDE SEQUENCE [LARGE SCALE GENOMIC DNA]</scope>
    <source>
        <strain evidence="1">YG-Dec2019</strain>
    </source>
</reference>
<dbReference type="EMBL" id="CM040472">
    <property type="protein sequence ID" value="MCI4389190.1"/>
    <property type="molecule type" value="Genomic_DNA"/>
</dbReference>
<accession>A0ACC5XF46</accession>
<gene>
    <name evidence="1" type="ORF">PGIGA_G00095000</name>
</gene>
<proteinExistence type="predicted"/>
<evidence type="ECO:0000313" key="2">
    <source>
        <dbReference type="Proteomes" id="UP000829447"/>
    </source>
</evidence>
<keyword evidence="2" id="KW-1185">Reference proteome</keyword>
<dbReference type="Proteomes" id="UP000829447">
    <property type="component" value="Linkage Group LG19"/>
</dbReference>